<gene>
    <name evidence="2" type="ORF">KVH32_19295</name>
</gene>
<dbReference type="Proteomes" id="UP000758701">
    <property type="component" value="Unassembled WGS sequence"/>
</dbReference>
<evidence type="ECO:0000259" key="1">
    <source>
        <dbReference type="Pfam" id="PF04149"/>
    </source>
</evidence>
<dbReference type="EMBL" id="JAHSTP010000007">
    <property type="protein sequence ID" value="MBZ6153284.1"/>
    <property type="molecule type" value="Genomic_DNA"/>
</dbReference>
<evidence type="ECO:0000313" key="2">
    <source>
        <dbReference type="EMBL" id="MBZ6153284.1"/>
    </source>
</evidence>
<name>A0ABS7W5P4_STROV</name>
<keyword evidence="3" id="KW-1185">Reference proteome</keyword>
<feature type="domain" description="DUF397" evidence="1">
    <location>
        <begin position="13"/>
        <end position="70"/>
    </location>
</feature>
<dbReference type="InterPro" id="IPR007278">
    <property type="entry name" value="DUF397"/>
</dbReference>
<sequence>MSHREADLSLVCWRKSSHSNGDGGDCVEIADGVAGLVPVRDSKQTWDGTDGTAAPVVLFRTRAWQAFVNDCRSA</sequence>
<comment type="caution">
    <text evidence="2">The sequence shown here is derived from an EMBL/GenBank/DDBJ whole genome shotgun (WGS) entry which is preliminary data.</text>
</comment>
<evidence type="ECO:0000313" key="3">
    <source>
        <dbReference type="Proteomes" id="UP000758701"/>
    </source>
</evidence>
<protein>
    <submittedName>
        <fullName evidence="2">DUF397 domain-containing protein</fullName>
    </submittedName>
</protein>
<accession>A0ABS7W5P4</accession>
<proteinExistence type="predicted"/>
<reference evidence="2 3" key="1">
    <citation type="submission" date="2021-06" db="EMBL/GenBank/DDBJ databases">
        <title>Ecological speciation of a Streptomyces species isolated from different habitats and geographic origins.</title>
        <authorList>
            <person name="Wang J."/>
        </authorList>
    </citation>
    <scope>NUCLEOTIDE SEQUENCE [LARGE SCALE GENOMIC DNA]</scope>
    <source>
        <strain evidence="2 3">FXJ8.012</strain>
    </source>
</reference>
<organism evidence="2 3">
    <name type="scientific">Streptomyces olivaceus</name>
    <dbReference type="NCBI Taxonomy" id="47716"/>
    <lineage>
        <taxon>Bacteria</taxon>
        <taxon>Bacillati</taxon>
        <taxon>Actinomycetota</taxon>
        <taxon>Actinomycetes</taxon>
        <taxon>Kitasatosporales</taxon>
        <taxon>Streptomycetaceae</taxon>
        <taxon>Streptomyces</taxon>
    </lineage>
</organism>
<dbReference type="Pfam" id="PF04149">
    <property type="entry name" value="DUF397"/>
    <property type="match status" value="1"/>
</dbReference>